<dbReference type="RefSeq" id="WP_089715712.1">
    <property type="nucleotide sequence ID" value="NZ_FMAR01000029.1"/>
</dbReference>
<keyword evidence="2" id="KW-1185">Reference proteome</keyword>
<accession>A0A1C4G984</accession>
<proteinExistence type="predicted"/>
<evidence type="ECO:0000313" key="1">
    <source>
        <dbReference type="EMBL" id="SCC64311.1"/>
    </source>
</evidence>
<protein>
    <submittedName>
        <fullName evidence="1">Uncharacterized protein</fullName>
    </submittedName>
</protein>
<sequence length="152" mass="18187">MKKIIIVSIIFIFTQFTVRAQSQKIWYILPDSVEVRLNRYILTSIPKQEVQKLFFLLKRDSLNSYNITVIPLTHNTDLNIIRWVEDSNRYVLVNKNLYPLLLDYDFIFGTPEYNNIGEFGQREGSIKKIYLIPHRYTIYFKMNGSVLKEENW</sequence>
<evidence type="ECO:0000313" key="2">
    <source>
        <dbReference type="Proteomes" id="UP000242818"/>
    </source>
</evidence>
<dbReference type="EMBL" id="FMAR01000029">
    <property type="protein sequence ID" value="SCC64311.1"/>
    <property type="molecule type" value="Genomic_DNA"/>
</dbReference>
<reference evidence="1 2" key="1">
    <citation type="submission" date="2016-08" db="EMBL/GenBank/DDBJ databases">
        <authorList>
            <person name="Seilhamer J.J."/>
        </authorList>
    </citation>
    <scope>NUCLEOTIDE SEQUENCE [LARGE SCALE GENOMIC DNA]</scope>
    <source>
        <strain evidence="1 2">A37T2</strain>
    </source>
</reference>
<dbReference type="OrthoDB" id="680221at2"/>
<dbReference type="STRING" id="1335309.GA0116948_1297"/>
<name>A0A1C4G984_9BACT</name>
<organism evidence="1 2">
    <name type="scientific">Chitinophaga costaii</name>
    <dbReference type="NCBI Taxonomy" id="1335309"/>
    <lineage>
        <taxon>Bacteria</taxon>
        <taxon>Pseudomonadati</taxon>
        <taxon>Bacteroidota</taxon>
        <taxon>Chitinophagia</taxon>
        <taxon>Chitinophagales</taxon>
        <taxon>Chitinophagaceae</taxon>
        <taxon>Chitinophaga</taxon>
    </lineage>
</organism>
<gene>
    <name evidence="1" type="ORF">GA0116948_1297</name>
</gene>
<dbReference type="AlphaFoldDB" id="A0A1C4G984"/>
<dbReference type="Proteomes" id="UP000242818">
    <property type="component" value="Unassembled WGS sequence"/>
</dbReference>